<dbReference type="EMBL" id="JANPWB010000011">
    <property type="protein sequence ID" value="KAJ1124132.1"/>
    <property type="molecule type" value="Genomic_DNA"/>
</dbReference>
<dbReference type="AlphaFoldDB" id="A0AAV7P9U4"/>
<name>A0AAV7P9U4_PLEWA</name>
<dbReference type="Proteomes" id="UP001066276">
    <property type="component" value="Chromosome 7"/>
</dbReference>
<protein>
    <submittedName>
        <fullName evidence="1">Uncharacterized protein</fullName>
    </submittedName>
</protein>
<gene>
    <name evidence="1" type="ORF">NDU88_002594</name>
</gene>
<keyword evidence="2" id="KW-1185">Reference proteome</keyword>
<evidence type="ECO:0000313" key="1">
    <source>
        <dbReference type="EMBL" id="KAJ1124132.1"/>
    </source>
</evidence>
<reference evidence="1" key="1">
    <citation type="journal article" date="2022" name="bioRxiv">
        <title>Sequencing and chromosome-scale assembly of the giantPleurodeles waltlgenome.</title>
        <authorList>
            <person name="Brown T."/>
            <person name="Elewa A."/>
            <person name="Iarovenko S."/>
            <person name="Subramanian E."/>
            <person name="Araus A.J."/>
            <person name="Petzold A."/>
            <person name="Susuki M."/>
            <person name="Suzuki K.-i.T."/>
            <person name="Hayashi T."/>
            <person name="Toyoda A."/>
            <person name="Oliveira C."/>
            <person name="Osipova E."/>
            <person name="Leigh N.D."/>
            <person name="Simon A."/>
            <person name="Yun M.H."/>
        </authorList>
    </citation>
    <scope>NUCLEOTIDE SEQUENCE</scope>
    <source>
        <strain evidence="1">20211129_DDA</strain>
        <tissue evidence="1">Liver</tissue>
    </source>
</reference>
<organism evidence="1 2">
    <name type="scientific">Pleurodeles waltl</name>
    <name type="common">Iberian ribbed newt</name>
    <dbReference type="NCBI Taxonomy" id="8319"/>
    <lineage>
        <taxon>Eukaryota</taxon>
        <taxon>Metazoa</taxon>
        <taxon>Chordata</taxon>
        <taxon>Craniata</taxon>
        <taxon>Vertebrata</taxon>
        <taxon>Euteleostomi</taxon>
        <taxon>Amphibia</taxon>
        <taxon>Batrachia</taxon>
        <taxon>Caudata</taxon>
        <taxon>Salamandroidea</taxon>
        <taxon>Salamandridae</taxon>
        <taxon>Pleurodelinae</taxon>
        <taxon>Pleurodeles</taxon>
    </lineage>
</organism>
<accession>A0AAV7P9U4</accession>
<comment type="caution">
    <text evidence="1">The sequence shown here is derived from an EMBL/GenBank/DDBJ whole genome shotgun (WGS) entry which is preliminary data.</text>
</comment>
<proteinExistence type="predicted"/>
<sequence length="139" mass="15446">MVPQCGFYPVEGLDYGPHSGTDVPEFIAEPHVAFLLLCLDLGKPGQYRRHRLLGVVVCSHDGGEGLLESGFPGPGCVFQFVQCGCVLELCVYFERGGVYRQWNTAVERPPRGFVGQNGMGVFVLAWRWRFGHLQFIAAR</sequence>
<evidence type="ECO:0000313" key="2">
    <source>
        <dbReference type="Proteomes" id="UP001066276"/>
    </source>
</evidence>